<dbReference type="AlphaFoldDB" id="A0A1W6ZW45"/>
<accession>A0A1W6ZW45</accession>
<sequence>MDANDTAEPRPAHISPLVTGSLTAIGLIAAIYAAATLPAATLPLQAKVFMLTWLALSVAITILVMPRSPVAGFLGGLMAMLIGWRIAGLHGVAIVTWPLLAAFIAFVLQFFDCLRKDPARGAAAFMSAPDWHLTIIRIYIGFDLVPHCTEKLFAGPGPRLDDVKAFAGMGLPYPEFFVVLGGLCEFGIVIGMGLGLLTRLAAPCAALYFFIATVIGGHFHNGFIWANAGGGWEYPLLMMVLFLTFMPRGAGPFSLDGVIGRAGLMPKRLRMLATA</sequence>
<dbReference type="OrthoDB" id="5382961at2"/>
<reference evidence="7 8" key="1">
    <citation type="submission" date="2017-05" db="EMBL/GenBank/DDBJ databases">
        <title>Full genome sequence of Pseudorhodoplanes sinuspersici.</title>
        <authorList>
            <person name="Dastgheib S.M.M."/>
            <person name="Shavandi M."/>
            <person name="Tirandaz H."/>
        </authorList>
    </citation>
    <scope>NUCLEOTIDE SEQUENCE [LARGE SCALE GENOMIC DNA]</scope>
    <source>
        <strain evidence="7 8">RIPI110</strain>
    </source>
</reference>
<dbReference type="InterPro" id="IPR032808">
    <property type="entry name" value="DoxX"/>
</dbReference>
<comment type="similarity">
    <text evidence="2">Belongs to the DoxX family.</text>
</comment>
<evidence type="ECO:0000256" key="2">
    <source>
        <dbReference type="ARBA" id="ARBA00006679"/>
    </source>
</evidence>
<evidence type="ECO:0000256" key="1">
    <source>
        <dbReference type="ARBA" id="ARBA00004651"/>
    </source>
</evidence>
<comment type="subcellular location">
    <subcellularLocation>
        <location evidence="1">Cell membrane</location>
        <topology evidence="1">Multi-pass membrane protein</topology>
    </subcellularLocation>
</comment>
<organism evidence="7 8">
    <name type="scientific">Pseudorhodoplanes sinuspersici</name>
    <dbReference type="NCBI Taxonomy" id="1235591"/>
    <lineage>
        <taxon>Bacteria</taxon>
        <taxon>Pseudomonadati</taxon>
        <taxon>Pseudomonadota</taxon>
        <taxon>Alphaproteobacteria</taxon>
        <taxon>Hyphomicrobiales</taxon>
        <taxon>Pseudorhodoplanes</taxon>
    </lineage>
</organism>
<keyword evidence="4" id="KW-0812">Transmembrane</keyword>
<dbReference type="PANTHER" id="PTHR33452:SF1">
    <property type="entry name" value="INNER MEMBRANE PROTEIN YPHA-RELATED"/>
    <property type="match status" value="1"/>
</dbReference>
<keyword evidence="6" id="KW-0472">Membrane</keyword>
<gene>
    <name evidence="7" type="ORF">CAK95_22110</name>
</gene>
<dbReference type="KEGG" id="psin:CAK95_22110"/>
<dbReference type="Pfam" id="PF07681">
    <property type="entry name" value="DoxX"/>
    <property type="match status" value="1"/>
</dbReference>
<dbReference type="RefSeq" id="WP_086089889.1">
    <property type="nucleotide sequence ID" value="NZ_CP021112.1"/>
</dbReference>
<dbReference type="STRING" id="1235591.CAK95_22110"/>
<proteinExistence type="inferred from homology"/>
<protein>
    <submittedName>
        <fullName evidence="7">Uncharacterized protein</fullName>
    </submittedName>
</protein>
<dbReference type="InterPro" id="IPR051907">
    <property type="entry name" value="DoxX-like_oxidoreductase"/>
</dbReference>
<evidence type="ECO:0000256" key="3">
    <source>
        <dbReference type="ARBA" id="ARBA00022475"/>
    </source>
</evidence>
<dbReference type="Proteomes" id="UP000194137">
    <property type="component" value="Chromosome"/>
</dbReference>
<dbReference type="EMBL" id="CP021112">
    <property type="protein sequence ID" value="ARQ01498.1"/>
    <property type="molecule type" value="Genomic_DNA"/>
</dbReference>
<evidence type="ECO:0000256" key="5">
    <source>
        <dbReference type="ARBA" id="ARBA00022989"/>
    </source>
</evidence>
<name>A0A1W6ZW45_9HYPH</name>
<keyword evidence="8" id="KW-1185">Reference proteome</keyword>
<evidence type="ECO:0000256" key="4">
    <source>
        <dbReference type="ARBA" id="ARBA00022692"/>
    </source>
</evidence>
<evidence type="ECO:0000313" key="7">
    <source>
        <dbReference type="EMBL" id="ARQ01498.1"/>
    </source>
</evidence>
<evidence type="ECO:0000256" key="6">
    <source>
        <dbReference type="ARBA" id="ARBA00023136"/>
    </source>
</evidence>
<keyword evidence="5" id="KW-1133">Transmembrane helix</keyword>
<evidence type="ECO:0000313" key="8">
    <source>
        <dbReference type="Proteomes" id="UP000194137"/>
    </source>
</evidence>
<dbReference type="PANTHER" id="PTHR33452">
    <property type="entry name" value="OXIDOREDUCTASE CATD-RELATED"/>
    <property type="match status" value="1"/>
</dbReference>
<keyword evidence="3" id="KW-1003">Cell membrane</keyword>
<dbReference type="GO" id="GO:0005886">
    <property type="term" value="C:plasma membrane"/>
    <property type="evidence" value="ECO:0007669"/>
    <property type="project" value="UniProtKB-SubCell"/>
</dbReference>